<organism evidence="4 5">
    <name type="scientific">Halteria grandinella</name>
    <dbReference type="NCBI Taxonomy" id="5974"/>
    <lineage>
        <taxon>Eukaryota</taxon>
        <taxon>Sar</taxon>
        <taxon>Alveolata</taxon>
        <taxon>Ciliophora</taxon>
        <taxon>Intramacronucleata</taxon>
        <taxon>Spirotrichea</taxon>
        <taxon>Stichotrichia</taxon>
        <taxon>Sporadotrichida</taxon>
        <taxon>Halteriidae</taxon>
        <taxon>Halteria</taxon>
    </lineage>
</organism>
<dbReference type="PANTHER" id="PTHR46243">
    <property type="entry name" value="BIS(5'-ADENOSYL)-TRIPHOSPHATASE"/>
    <property type="match status" value="1"/>
</dbReference>
<comment type="caution">
    <text evidence="4">The sequence shown here is derived from an EMBL/GenBank/DDBJ whole genome shotgun (WGS) entry which is preliminary data.</text>
</comment>
<evidence type="ECO:0000313" key="4">
    <source>
        <dbReference type="EMBL" id="TNV75309.1"/>
    </source>
</evidence>
<accession>A0A8J8NIJ1</accession>
<dbReference type="AlphaFoldDB" id="A0A8J8NIJ1"/>
<reference evidence="4" key="1">
    <citation type="submission" date="2019-06" db="EMBL/GenBank/DDBJ databases">
        <authorList>
            <person name="Zheng W."/>
        </authorList>
    </citation>
    <scope>NUCLEOTIDE SEQUENCE</scope>
    <source>
        <strain evidence="4">QDHG01</strain>
    </source>
</reference>
<dbReference type="InterPro" id="IPR051884">
    <property type="entry name" value="Bis(5'-adenosyl)-TPase_reg"/>
</dbReference>
<dbReference type="SUPFAM" id="SSF54197">
    <property type="entry name" value="HIT-like"/>
    <property type="match status" value="1"/>
</dbReference>
<keyword evidence="5" id="KW-1185">Reference proteome</keyword>
<comment type="caution">
    <text evidence="2">Lacks conserved residue(s) required for the propagation of feature annotation.</text>
</comment>
<dbReference type="InterPro" id="IPR011146">
    <property type="entry name" value="HIT-like"/>
</dbReference>
<protein>
    <recommendedName>
        <fullName evidence="3">HIT domain-containing protein</fullName>
    </recommendedName>
</protein>
<dbReference type="EMBL" id="RRYP01015868">
    <property type="protein sequence ID" value="TNV75309.1"/>
    <property type="molecule type" value="Genomic_DNA"/>
</dbReference>
<dbReference type="PROSITE" id="PS51084">
    <property type="entry name" value="HIT_2"/>
    <property type="match status" value="1"/>
</dbReference>
<dbReference type="Proteomes" id="UP000785679">
    <property type="component" value="Unassembled WGS sequence"/>
</dbReference>
<dbReference type="PRINTS" id="PR00332">
    <property type="entry name" value="HISTRIAD"/>
</dbReference>
<evidence type="ECO:0000256" key="1">
    <source>
        <dbReference type="PIRSR" id="PIRSR601310-1"/>
    </source>
</evidence>
<dbReference type="PROSITE" id="PS00892">
    <property type="entry name" value="HIT_1"/>
    <property type="match status" value="1"/>
</dbReference>
<dbReference type="GO" id="GO:0003824">
    <property type="term" value="F:catalytic activity"/>
    <property type="evidence" value="ECO:0007669"/>
    <property type="project" value="InterPro"/>
</dbReference>
<feature type="domain" description="HIT" evidence="3">
    <location>
        <begin position="19"/>
        <end position="125"/>
    </location>
</feature>
<dbReference type="Gene3D" id="3.30.428.10">
    <property type="entry name" value="HIT-like"/>
    <property type="match status" value="1"/>
</dbReference>
<evidence type="ECO:0000256" key="2">
    <source>
        <dbReference type="PROSITE-ProRule" id="PRU00464"/>
    </source>
</evidence>
<sequence>MLTTIRMDSNRITIQDHFMFGPKIKILPEQIFYQNEHTVAFVNLRPVVPGHVLVCPRKVAPLIKDLEQIELFEVMKTTQLVSTMLSVFYNTENIHYTIQDGPNAGQTVSQVHMHILPGIDQEILKAEIYNKARTLEDMQQEAVQYKEQLQLLSDI</sequence>
<evidence type="ECO:0000313" key="5">
    <source>
        <dbReference type="Proteomes" id="UP000785679"/>
    </source>
</evidence>
<dbReference type="PANTHER" id="PTHR46243:SF1">
    <property type="entry name" value="BIS(5'-ADENOSYL)-TRIPHOSPHATASE"/>
    <property type="match status" value="1"/>
</dbReference>
<dbReference type="InterPro" id="IPR001310">
    <property type="entry name" value="Histidine_triad_HIT"/>
</dbReference>
<gene>
    <name evidence="4" type="ORF">FGO68_gene6870</name>
</gene>
<dbReference type="InterPro" id="IPR036265">
    <property type="entry name" value="HIT-like_sf"/>
</dbReference>
<dbReference type="InterPro" id="IPR019808">
    <property type="entry name" value="Histidine_triad_CS"/>
</dbReference>
<dbReference type="Pfam" id="PF01230">
    <property type="entry name" value="HIT"/>
    <property type="match status" value="1"/>
</dbReference>
<proteinExistence type="predicted"/>
<feature type="active site" description="Tele-AMP-histidine intermediate" evidence="1">
    <location>
        <position position="112"/>
    </location>
</feature>
<name>A0A8J8NIJ1_HALGN</name>
<evidence type="ECO:0000259" key="3">
    <source>
        <dbReference type="PROSITE" id="PS51084"/>
    </source>
</evidence>
<dbReference type="OrthoDB" id="680339at2759"/>